<reference evidence="2 3" key="1">
    <citation type="journal article" date="2019" name="Int. J. Syst. Evol. Microbiol.">
        <title>The Global Catalogue of Microorganisms (GCM) 10K type strain sequencing project: providing services to taxonomists for standard genome sequencing and annotation.</title>
        <authorList>
            <consortium name="The Broad Institute Genomics Platform"/>
            <consortium name="The Broad Institute Genome Sequencing Center for Infectious Disease"/>
            <person name="Wu L."/>
            <person name="Ma J."/>
        </authorList>
    </citation>
    <scope>NUCLEOTIDE SEQUENCE [LARGE SCALE GENOMIC DNA]</scope>
    <source>
        <strain evidence="2 3">JCM 17504</strain>
    </source>
</reference>
<dbReference type="Proteomes" id="UP001501729">
    <property type="component" value="Unassembled WGS sequence"/>
</dbReference>
<evidence type="ECO:0000256" key="1">
    <source>
        <dbReference type="SAM" id="Phobius"/>
    </source>
</evidence>
<evidence type="ECO:0000313" key="2">
    <source>
        <dbReference type="EMBL" id="GAA5041122.1"/>
    </source>
</evidence>
<sequence>MPPSTPFVDRRTGTIDTTQILVEAIPLAKLIGVFVAIALIPFAVGFLLGEYSILDVLFTLAGQFVLAVGAGTVLIYSVARGSQLASE</sequence>
<feature type="transmembrane region" description="Helical" evidence="1">
    <location>
        <begin position="30"/>
        <end position="49"/>
    </location>
</feature>
<keyword evidence="1" id="KW-0472">Membrane</keyword>
<dbReference type="EMBL" id="BAABKX010000001">
    <property type="protein sequence ID" value="GAA5041122.1"/>
    <property type="molecule type" value="Genomic_DNA"/>
</dbReference>
<dbReference type="RefSeq" id="WP_227775010.1">
    <property type="nucleotide sequence ID" value="NZ_BAABKX010000001.1"/>
</dbReference>
<protein>
    <submittedName>
        <fullName evidence="2">Uncharacterized protein</fullName>
    </submittedName>
</protein>
<keyword evidence="1" id="KW-0812">Transmembrane</keyword>
<comment type="caution">
    <text evidence="2">The sequence shown here is derived from an EMBL/GenBank/DDBJ whole genome shotgun (WGS) entry which is preliminary data.</text>
</comment>
<dbReference type="AlphaFoldDB" id="A0AAV3UBB7"/>
<dbReference type="GeneID" id="68614979"/>
<accession>A0AAV3UBB7</accession>
<keyword evidence="1" id="KW-1133">Transmembrane helix</keyword>
<proteinExistence type="predicted"/>
<keyword evidence="3" id="KW-1185">Reference proteome</keyword>
<gene>
    <name evidence="2" type="ORF">GCM10025751_02830</name>
</gene>
<evidence type="ECO:0000313" key="3">
    <source>
        <dbReference type="Proteomes" id="UP001501729"/>
    </source>
</evidence>
<name>A0AAV3UBB7_9EURY</name>
<feature type="transmembrane region" description="Helical" evidence="1">
    <location>
        <begin position="56"/>
        <end position="79"/>
    </location>
</feature>
<organism evidence="2 3">
    <name type="scientific">Haladaptatus pallidirubidus</name>
    <dbReference type="NCBI Taxonomy" id="1008152"/>
    <lineage>
        <taxon>Archaea</taxon>
        <taxon>Methanobacteriati</taxon>
        <taxon>Methanobacteriota</taxon>
        <taxon>Stenosarchaea group</taxon>
        <taxon>Halobacteria</taxon>
        <taxon>Halobacteriales</taxon>
        <taxon>Haladaptataceae</taxon>
        <taxon>Haladaptatus</taxon>
    </lineage>
</organism>